<proteinExistence type="predicted"/>
<dbReference type="PANTHER" id="PTHR31350">
    <property type="entry name" value="SI:DKEY-261L7.2"/>
    <property type="match status" value="1"/>
</dbReference>
<name>A0A382IFD2_9ZZZZ</name>
<feature type="domain" description="Protein SirB1 N-terminal" evidence="1">
    <location>
        <begin position="65"/>
        <end position="216"/>
    </location>
</feature>
<dbReference type="EMBL" id="UINC01066845">
    <property type="protein sequence ID" value="SVB97947.1"/>
    <property type="molecule type" value="Genomic_DNA"/>
</dbReference>
<evidence type="ECO:0000313" key="2">
    <source>
        <dbReference type="EMBL" id="SVB97947.1"/>
    </source>
</evidence>
<sequence>VQAQLAQVYALKGNADSRPEGIKMGRQESLERLRRAVRGNDEDIDLAGTALLLAGLERNENCLDKYHAYLGELVADIKAHTTAVSDLAARIASLRKVIFDDHGFSGDNTTYDDFQNANLMNVIDRRRGIPVSLGIICIHASRAQGWDTDGINFPSHFLISLQVSGERAFVDPFNKAQRLTEADLWQRLKNVSERKRGVDFNDYHGMENKTILLRLQNNIRTRAQQAGDFHRARRVVESMSILTDNAAVFRLELATLKAKTGELRSARQEVEALLDDPLAADIHEQAWLILNQLKSRLH</sequence>
<evidence type="ECO:0000259" key="1">
    <source>
        <dbReference type="Pfam" id="PF13369"/>
    </source>
</evidence>
<feature type="non-terminal residue" evidence="2">
    <location>
        <position position="1"/>
    </location>
</feature>
<dbReference type="Pfam" id="PF13369">
    <property type="entry name" value="Transglut_core2"/>
    <property type="match status" value="1"/>
</dbReference>
<gene>
    <name evidence="2" type="ORF">METZ01_LOCUS250801</name>
</gene>
<dbReference type="InterPro" id="IPR032698">
    <property type="entry name" value="SirB1_N"/>
</dbReference>
<dbReference type="AlphaFoldDB" id="A0A382IFD2"/>
<reference evidence="2" key="1">
    <citation type="submission" date="2018-05" db="EMBL/GenBank/DDBJ databases">
        <authorList>
            <person name="Lanie J.A."/>
            <person name="Ng W.-L."/>
            <person name="Kazmierczak K.M."/>
            <person name="Andrzejewski T.M."/>
            <person name="Davidsen T.M."/>
            <person name="Wayne K.J."/>
            <person name="Tettelin H."/>
            <person name="Glass J.I."/>
            <person name="Rusch D."/>
            <person name="Podicherti R."/>
            <person name="Tsui H.-C.T."/>
            <person name="Winkler M.E."/>
        </authorList>
    </citation>
    <scope>NUCLEOTIDE SEQUENCE</scope>
</reference>
<organism evidence="2">
    <name type="scientific">marine metagenome</name>
    <dbReference type="NCBI Taxonomy" id="408172"/>
    <lineage>
        <taxon>unclassified sequences</taxon>
        <taxon>metagenomes</taxon>
        <taxon>ecological metagenomes</taxon>
    </lineage>
</organism>
<accession>A0A382IFD2</accession>
<protein>
    <recommendedName>
        <fullName evidence="1">Protein SirB1 N-terminal domain-containing protein</fullName>
    </recommendedName>
</protein>
<dbReference type="PANTHER" id="PTHR31350:SF21">
    <property type="entry name" value="F-BOX ONLY PROTEIN 21"/>
    <property type="match status" value="1"/>
</dbReference>